<sequence>MENRWLYAGQPVLTALVGLAIIVLLIAVTRRSRNRMPPGPWGWPVLGCIPRLGSLPHLSLAKFAKKYGPLMSMKLGSANVVVASSPKMAEEFLKYHDKIWASRFAPTAAKILGYNGNDITFAEYGPRWRYARKIFTLELLTTKRISAFQAARKQEILIGINEAFTMYTARPDGSYSEQNHW</sequence>
<dbReference type="InterPro" id="IPR036396">
    <property type="entry name" value="Cyt_P450_sf"/>
</dbReference>
<keyword evidence="1" id="KW-0472">Membrane</keyword>
<dbReference type="Pfam" id="PF00067">
    <property type="entry name" value="p450"/>
    <property type="match status" value="1"/>
</dbReference>
<keyword evidence="1" id="KW-1133">Transmembrane helix</keyword>
<proteinExistence type="predicted"/>
<evidence type="ECO:0000313" key="3">
    <source>
        <dbReference type="Proteomes" id="UP001633002"/>
    </source>
</evidence>
<evidence type="ECO:0008006" key="4">
    <source>
        <dbReference type="Google" id="ProtNLM"/>
    </source>
</evidence>
<gene>
    <name evidence="2" type="ORF">R1sor_005351</name>
</gene>
<protein>
    <recommendedName>
        <fullName evidence="4">Cytochrome P450</fullName>
    </recommendedName>
</protein>
<dbReference type="InterPro" id="IPR001128">
    <property type="entry name" value="Cyt_P450"/>
</dbReference>
<name>A0ABD3HNN8_9MARC</name>
<dbReference type="AlphaFoldDB" id="A0ABD3HNN8"/>
<dbReference type="PANTHER" id="PTHR24299:SF21">
    <property type="entry name" value="OS09G0441600 PROTEIN"/>
    <property type="match status" value="1"/>
</dbReference>
<dbReference type="SUPFAM" id="SSF48264">
    <property type="entry name" value="Cytochrome P450"/>
    <property type="match status" value="1"/>
</dbReference>
<keyword evidence="3" id="KW-1185">Reference proteome</keyword>
<organism evidence="2 3">
    <name type="scientific">Riccia sorocarpa</name>
    <dbReference type="NCBI Taxonomy" id="122646"/>
    <lineage>
        <taxon>Eukaryota</taxon>
        <taxon>Viridiplantae</taxon>
        <taxon>Streptophyta</taxon>
        <taxon>Embryophyta</taxon>
        <taxon>Marchantiophyta</taxon>
        <taxon>Marchantiopsida</taxon>
        <taxon>Marchantiidae</taxon>
        <taxon>Marchantiales</taxon>
        <taxon>Ricciaceae</taxon>
        <taxon>Riccia</taxon>
    </lineage>
</organism>
<comment type="caution">
    <text evidence="2">The sequence shown here is derived from an EMBL/GenBank/DDBJ whole genome shotgun (WGS) entry which is preliminary data.</text>
</comment>
<dbReference type="PANTHER" id="PTHR24299">
    <property type="entry name" value="CYTOCHROME P450 FAMILY 1"/>
    <property type="match status" value="1"/>
</dbReference>
<dbReference type="EMBL" id="JBJQOH010000003">
    <property type="protein sequence ID" value="KAL3691700.1"/>
    <property type="molecule type" value="Genomic_DNA"/>
</dbReference>
<keyword evidence="1" id="KW-0812">Transmembrane</keyword>
<feature type="transmembrane region" description="Helical" evidence="1">
    <location>
        <begin position="6"/>
        <end position="28"/>
    </location>
</feature>
<evidence type="ECO:0000256" key="1">
    <source>
        <dbReference type="SAM" id="Phobius"/>
    </source>
</evidence>
<reference evidence="2 3" key="1">
    <citation type="submission" date="2024-09" db="EMBL/GenBank/DDBJ databases">
        <title>Chromosome-scale assembly of Riccia sorocarpa.</title>
        <authorList>
            <person name="Paukszto L."/>
        </authorList>
    </citation>
    <scope>NUCLEOTIDE SEQUENCE [LARGE SCALE GENOMIC DNA]</scope>
    <source>
        <strain evidence="2">LP-2024</strain>
        <tissue evidence="2">Aerial parts of the thallus</tissue>
    </source>
</reference>
<dbReference type="Proteomes" id="UP001633002">
    <property type="component" value="Unassembled WGS sequence"/>
</dbReference>
<evidence type="ECO:0000313" key="2">
    <source>
        <dbReference type="EMBL" id="KAL3691700.1"/>
    </source>
</evidence>
<accession>A0ABD3HNN8</accession>
<dbReference type="Gene3D" id="1.10.630.10">
    <property type="entry name" value="Cytochrome P450"/>
    <property type="match status" value="1"/>
</dbReference>